<evidence type="ECO:0000313" key="2">
    <source>
        <dbReference type="Proteomes" id="UP000813423"/>
    </source>
</evidence>
<dbReference type="Proteomes" id="UP000813423">
    <property type="component" value="Unassembled WGS sequence"/>
</dbReference>
<dbReference type="EMBL" id="JAIBSC010000118">
    <property type="protein sequence ID" value="KAH1896713.1"/>
    <property type="molecule type" value="Genomic_DNA"/>
</dbReference>
<sequence length="216" mass="23460">MKQVVDLDSSAPLATLAQCELNEFQDQISQPLIGIGHSMGGMQLAQLSLMHPGMETKQPVAVTLTTPKAQELFTFLRSSYIDERSGLPRGIPQHEMRTDDIDGFPFYRPEPPKILGRLPELKPAVLYIFGKSSDFSSPDARQEKLQTTGIGVGGSGGASRGWVQEVVLPCGHLVPMDCVTETAQASADLIGSELLFGNRKLRSSRKLGEVSHIVSE</sequence>
<dbReference type="SUPFAM" id="SSF53474">
    <property type="entry name" value="alpha/beta-Hydrolases"/>
    <property type="match status" value="1"/>
</dbReference>
<gene>
    <name evidence="1" type="ORF">KXV57_001149</name>
</gene>
<name>A0A9P8SQH8_ASPFM</name>
<comment type="caution">
    <text evidence="1">The sequence shown here is derived from an EMBL/GenBank/DDBJ whole genome shotgun (WGS) entry which is preliminary data.</text>
</comment>
<protein>
    <recommendedName>
        <fullName evidence="3">AB hydrolase-1 domain-containing protein</fullName>
    </recommendedName>
</protein>
<dbReference type="AlphaFoldDB" id="A0A9P8SQH8"/>
<evidence type="ECO:0008006" key="3">
    <source>
        <dbReference type="Google" id="ProtNLM"/>
    </source>
</evidence>
<dbReference type="InterPro" id="IPR029058">
    <property type="entry name" value="AB_hydrolase_fold"/>
</dbReference>
<evidence type="ECO:0000313" key="1">
    <source>
        <dbReference type="EMBL" id="KAH1896713.1"/>
    </source>
</evidence>
<dbReference type="Gene3D" id="3.40.50.1820">
    <property type="entry name" value="alpha/beta hydrolase"/>
    <property type="match status" value="2"/>
</dbReference>
<organism evidence="1 2">
    <name type="scientific">Aspergillus fumigatus</name>
    <name type="common">Neosartorya fumigata</name>
    <dbReference type="NCBI Taxonomy" id="746128"/>
    <lineage>
        <taxon>Eukaryota</taxon>
        <taxon>Fungi</taxon>
        <taxon>Dikarya</taxon>
        <taxon>Ascomycota</taxon>
        <taxon>Pezizomycotina</taxon>
        <taxon>Eurotiomycetes</taxon>
        <taxon>Eurotiomycetidae</taxon>
        <taxon>Eurotiales</taxon>
        <taxon>Aspergillaceae</taxon>
        <taxon>Aspergillus</taxon>
        <taxon>Aspergillus subgen. Fumigati</taxon>
    </lineage>
</organism>
<accession>A0A9P8SQH8</accession>
<reference evidence="1" key="1">
    <citation type="submission" date="2021-08" db="EMBL/GenBank/DDBJ databases">
        <title>Global Aspergillus fumigatus from environmental and clinical sources.</title>
        <authorList>
            <person name="Barber A."/>
            <person name="Sae-Ong T."/>
        </authorList>
    </citation>
    <scope>NUCLEOTIDE SEQUENCE</scope>
    <source>
        <strain evidence="1">NRZ-2016-071</strain>
    </source>
</reference>
<proteinExistence type="predicted"/>